<feature type="chain" id="PRO_5035767619" description="Reverse transcriptase domain-containing protein" evidence="1">
    <location>
        <begin position="17"/>
        <end position="259"/>
    </location>
</feature>
<organism evidence="2 3">
    <name type="scientific">Arctia plantaginis</name>
    <name type="common">Wood tiger moth</name>
    <name type="synonym">Phalaena plantaginis</name>
    <dbReference type="NCBI Taxonomy" id="874455"/>
    <lineage>
        <taxon>Eukaryota</taxon>
        <taxon>Metazoa</taxon>
        <taxon>Ecdysozoa</taxon>
        <taxon>Arthropoda</taxon>
        <taxon>Hexapoda</taxon>
        <taxon>Insecta</taxon>
        <taxon>Pterygota</taxon>
        <taxon>Neoptera</taxon>
        <taxon>Endopterygota</taxon>
        <taxon>Lepidoptera</taxon>
        <taxon>Glossata</taxon>
        <taxon>Ditrysia</taxon>
        <taxon>Noctuoidea</taxon>
        <taxon>Erebidae</taxon>
        <taxon>Arctiinae</taxon>
        <taxon>Arctia</taxon>
    </lineage>
</organism>
<dbReference type="OrthoDB" id="445826at2759"/>
<gene>
    <name evidence="2" type="ORF">APLA_LOCUS10164</name>
</gene>
<accession>A0A8S1AFZ6</accession>
<dbReference type="EMBL" id="CADEBC010000522">
    <property type="protein sequence ID" value="CAB3244798.1"/>
    <property type="molecule type" value="Genomic_DNA"/>
</dbReference>
<evidence type="ECO:0000313" key="3">
    <source>
        <dbReference type="Proteomes" id="UP000494106"/>
    </source>
</evidence>
<reference evidence="2 3" key="1">
    <citation type="submission" date="2020-04" db="EMBL/GenBank/DDBJ databases">
        <authorList>
            <person name="Wallbank WR R."/>
            <person name="Pardo Diaz C."/>
            <person name="Kozak K."/>
            <person name="Martin S."/>
            <person name="Jiggins C."/>
            <person name="Moest M."/>
            <person name="Warren A I."/>
            <person name="Byers J.R.P. K."/>
            <person name="Montejo-Kovacevich G."/>
            <person name="Yen C E."/>
        </authorList>
    </citation>
    <scope>NUCLEOTIDE SEQUENCE [LARGE SCALE GENOMIC DNA]</scope>
</reference>
<name>A0A8S1AFZ6_ARCPL</name>
<proteinExistence type="predicted"/>
<dbReference type="AlphaFoldDB" id="A0A8S1AFZ6"/>
<keyword evidence="1" id="KW-0732">Signal</keyword>
<evidence type="ECO:0000256" key="1">
    <source>
        <dbReference type="SAM" id="SignalP"/>
    </source>
</evidence>
<feature type="signal peptide" evidence="1">
    <location>
        <begin position="1"/>
        <end position="16"/>
    </location>
</feature>
<comment type="caution">
    <text evidence="2">The sequence shown here is derived from an EMBL/GenBank/DDBJ whole genome shotgun (WGS) entry which is preliminary data.</text>
</comment>
<evidence type="ECO:0000313" key="2">
    <source>
        <dbReference type="EMBL" id="CAB3244798.1"/>
    </source>
</evidence>
<keyword evidence="3" id="KW-1185">Reference proteome</keyword>
<sequence>MREVFVLLLMVSYAFPCKRFTFEEGFDEQFSSELGFCSNIGLTWAIGTYESINMEGFHELSTQFIYPNEQISCVSSPSYDMLPGGTIEVNVFMGNHLANDLIQVMVLDEHNADAGTATQWGADFAEGWDTIRITILGNSPFRGLKEFCQLSDSGRDSVNYYRPISILSAISKLLDKIINSILTDYLENNGVRSEFQFGFRSSKFTSSAVNELTDYIARNIDKENKTIGVFLDLARAQAHRKMQLFQDYLTGRYQCVMIG</sequence>
<protein>
    <recommendedName>
        <fullName evidence="4">Reverse transcriptase domain-containing protein</fullName>
    </recommendedName>
</protein>
<evidence type="ECO:0008006" key="4">
    <source>
        <dbReference type="Google" id="ProtNLM"/>
    </source>
</evidence>
<dbReference type="Proteomes" id="UP000494106">
    <property type="component" value="Unassembled WGS sequence"/>
</dbReference>